<dbReference type="AlphaFoldDB" id="A0A9X6YIK3"/>
<organism evidence="1 2">
    <name type="scientific">Bacillus thuringiensis</name>
    <dbReference type="NCBI Taxonomy" id="1428"/>
    <lineage>
        <taxon>Bacteria</taxon>
        <taxon>Bacillati</taxon>
        <taxon>Bacillota</taxon>
        <taxon>Bacilli</taxon>
        <taxon>Bacillales</taxon>
        <taxon>Bacillaceae</taxon>
        <taxon>Bacillus</taxon>
        <taxon>Bacillus cereus group</taxon>
    </lineage>
</organism>
<name>A0A9X6YIK3_BACTU</name>
<dbReference type="EMBL" id="NVMD01000002">
    <property type="protein sequence ID" value="PED16344.1"/>
    <property type="molecule type" value="Genomic_DNA"/>
</dbReference>
<comment type="caution">
    <text evidence="1">The sequence shown here is derived from an EMBL/GenBank/DDBJ whole genome shotgun (WGS) entry which is preliminary data.</text>
</comment>
<reference evidence="1 2" key="1">
    <citation type="submission" date="2017-09" db="EMBL/GenBank/DDBJ databases">
        <title>Large-scale bioinformatics analysis of Bacillus genomes uncovers conserved roles of natural products in bacterial physiology.</title>
        <authorList>
            <consortium name="Agbiome Team Llc"/>
            <person name="Bleich R.M."/>
            <person name="Grubbs K.J."/>
            <person name="Santa Maria K.C."/>
            <person name="Allen S.E."/>
            <person name="Farag S."/>
            <person name="Shank E.A."/>
            <person name="Bowers A."/>
        </authorList>
    </citation>
    <scope>NUCLEOTIDE SEQUENCE [LARGE SCALE GENOMIC DNA]</scope>
    <source>
        <strain evidence="1 2">AFS094940</strain>
    </source>
</reference>
<gene>
    <name evidence="1" type="ORF">CON01_00410</name>
</gene>
<accession>A0A9X6YIK3</accession>
<evidence type="ECO:0000313" key="1">
    <source>
        <dbReference type="EMBL" id="PED16344.1"/>
    </source>
</evidence>
<dbReference type="RefSeq" id="WP_097876936.1">
    <property type="nucleotide sequence ID" value="NZ_NUIV01000047.1"/>
</dbReference>
<protein>
    <submittedName>
        <fullName evidence="1">Uncharacterized protein</fullName>
    </submittedName>
</protein>
<evidence type="ECO:0000313" key="2">
    <source>
        <dbReference type="Proteomes" id="UP000220127"/>
    </source>
</evidence>
<proteinExistence type="predicted"/>
<sequence>MNYKLVEKTAIMKNMFIITIKADSNDGDYITEEMHYSKSDFEEILPELLNLRDNYGDNHQLENYPNPMDFNIPYNGWDGYCHSLEKLSVEYIDENGKMFDVEF</sequence>
<dbReference type="Proteomes" id="UP000220127">
    <property type="component" value="Unassembled WGS sequence"/>
</dbReference>